<gene>
    <name evidence="1" type="ORF">O181_124395</name>
</gene>
<dbReference type="Gene3D" id="3.30.70.270">
    <property type="match status" value="1"/>
</dbReference>
<evidence type="ECO:0000313" key="2">
    <source>
        <dbReference type="Proteomes" id="UP000765509"/>
    </source>
</evidence>
<keyword evidence="2" id="KW-1185">Reference proteome</keyword>
<dbReference type="AlphaFoldDB" id="A0A9Q3KT28"/>
<dbReference type="InterPro" id="IPR043502">
    <property type="entry name" value="DNA/RNA_pol_sf"/>
</dbReference>
<dbReference type="Proteomes" id="UP000765509">
    <property type="component" value="Unassembled WGS sequence"/>
</dbReference>
<organism evidence="1 2">
    <name type="scientific">Austropuccinia psidii MF-1</name>
    <dbReference type="NCBI Taxonomy" id="1389203"/>
    <lineage>
        <taxon>Eukaryota</taxon>
        <taxon>Fungi</taxon>
        <taxon>Dikarya</taxon>
        <taxon>Basidiomycota</taxon>
        <taxon>Pucciniomycotina</taxon>
        <taxon>Pucciniomycetes</taxon>
        <taxon>Pucciniales</taxon>
        <taxon>Sphaerophragmiaceae</taxon>
        <taxon>Austropuccinia</taxon>
    </lineage>
</organism>
<accession>A0A9Q3KT28</accession>
<dbReference type="SUPFAM" id="SSF56672">
    <property type="entry name" value="DNA/RNA polymerases"/>
    <property type="match status" value="1"/>
</dbReference>
<dbReference type="EMBL" id="AVOT02118731">
    <property type="protein sequence ID" value="MBW0584680.1"/>
    <property type="molecule type" value="Genomic_DNA"/>
</dbReference>
<dbReference type="Gene3D" id="3.10.10.10">
    <property type="entry name" value="HIV Type 1 Reverse Transcriptase, subunit A, domain 1"/>
    <property type="match status" value="1"/>
</dbReference>
<protein>
    <recommendedName>
        <fullName evidence="3">Reverse transcriptase domain-containing protein</fullName>
    </recommendedName>
</protein>
<sequence>MEILFQYREASSSDNQPLGAIKGHEVYIILNVEKPYPPLLRRPAYPANPRSREELKTHINELIKLGVLIKVEHNRELEVTTPIIITWNNDKSRMVCDFEKLNIYTIPDRYLTPRIHKTLTQLSNARFKIHHFHACPL</sequence>
<proteinExistence type="predicted"/>
<evidence type="ECO:0008006" key="3">
    <source>
        <dbReference type="Google" id="ProtNLM"/>
    </source>
</evidence>
<evidence type="ECO:0000313" key="1">
    <source>
        <dbReference type="EMBL" id="MBW0584680.1"/>
    </source>
</evidence>
<reference evidence="1" key="1">
    <citation type="submission" date="2021-03" db="EMBL/GenBank/DDBJ databases">
        <title>Draft genome sequence of rust myrtle Austropuccinia psidii MF-1, a brazilian biotype.</title>
        <authorList>
            <person name="Quecine M.C."/>
            <person name="Pachon D.M.R."/>
            <person name="Bonatelli M.L."/>
            <person name="Correr F.H."/>
            <person name="Franceschini L.M."/>
            <person name="Leite T.F."/>
            <person name="Margarido G.R.A."/>
            <person name="Almeida C.A."/>
            <person name="Ferrarezi J.A."/>
            <person name="Labate C.A."/>
        </authorList>
    </citation>
    <scope>NUCLEOTIDE SEQUENCE</scope>
    <source>
        <strain evidence="1">MF-1</strain>
    </source>
</reference>
<dbReference type="InterPro" id="IPR043128">
    <property type="entry name" value="Rev_trsase/Diguanyl_cyclase"/>
</dbReference>
<name>A0A9Q3KT28_9BASI</name>
<comment type="caution">
    <text evidence="1">The sequence shown here is derived from an EMBL/GenBank/DDBJ whole genome shotgun (WGS) entry which is preliminary data.</text>
</comment>
<dbReference type="OrthoDB" id="3250101at2759"/>